<dbReference type="InterPro" id="IPR036909">
    <property type="entry name" value="Cyt_c-like_dom_sf"/>
</dbReference>
<dbReference type="PRINTS" id="PR00604">
    <property type="entry name" value="CYTCHRMECIAB"/>
</dbReference>
<evidence type="ECO:0000256" key="1">
    <source>
        <dbReference type="ARBA" id="ARBA00022448"/>
    </source>
</evidence>
<keyword evidence="4 9" id="KW-0479">Metal-binding</keyword>
<dbReference type="RefSeq" id="WP_114511971.1">
    <property type="nucleotide sequence ID" value="NZ_QPMK01000014.1"/>
</dbReference>
<dbReference type="InterPro" id="IPR020472">
    <property type="entry name" value="WD40_PAC1"/>
</dbReference>
<dbReference type="Pfam" id="PF00400">
    <property type="entry name" value="WD40"/>
    <property type="match status" value="5"/>
</dbReference>
<keyword evidence="13" id="KW-1185">Reference proteome</keyword>
<dbReference type="CDD" id="cd00200">
    <property type="entry name" value="WD40"/>
    <property type="match status" value="1"/>
</dbReference>
<dbReference type="PANTHER" id="PTHR22847">
    <property type="entry name" value="WD40 REPEAT PROTEIN"/>
    <property type="match status" value="1"/>
</dbReference>
<evidence type="ECO:0000256" key="2">
    <source>
        <dbReference type="ARBA" id="ARBA00022574"/>
    </source>
</evidence>
<keyword evidence="2 8" id="KW-0853">WD repeat</keyword>
<dbReference type="PANTHER" id="PTHR22847:SF637">
    <property type="entry name" value="WD REPEAT DOMAIN 5B"/>
    <property type="match status" value="1"/>
</dbReference>
<dbReference type="InterPro" id="IPR036322">
    <property type="entry name" value="WD40_repeat_dom_sf"/>
</dbReference>
<feature type="repeat" description="WD" evidence="8">
    <location>
        <begin position="23"/>
        <end position="54"/>
    </location>
</feature>
<dbReference type="Gene3D" id="2.130.10.10">
    <property type="entry name" value="YVTN repeat-like/Quinoprotein amine dehydrogenase"/>
    <property type="match status" value="2"/>
</dbReference>
<evidence type="ECO:0000256" key="3">
    <source>
        <dbReference type="ARBA" id="ARBA00022617"/>
    </source>
</evidence>
<dbReference type="SMART" id="SM00320">
    <property type="entry name" value="WD40"/>
    <property type="match status" value="7"/>
</dbReference>
<dbReference type="PROSITE" id="PS50294">
    <property type="entry name" value="WD_REPEATS_REGION"/>
    <property type="match status" value="3"/>
</dbReference>
<evidence type="ECO:0000256" key="9">
    <source>
        <dbReference type="PROSITE-ProRule" id="PRU00433"/>
    </source>
</evidence>
<dbReference type="EMBL" id="QPMK01000014">
    <property type="protein sequence ID" value="RDD65152.1"/>
    <property type="molecule type" value="Genomic_DNA"/>
</dbReference>
<evidence type="ECO:0000256" key="7">
    <source>
        <dbReference type="ARBA" id="ARBA00023004"/>
    </source>
</evidence>
<evidence type="ECO:0000313" key="13">
    <source>
        <dbReference type="Proteomes" id="UP000253977"/>
    </source>
</evidence>
<dbReference type="AlphaFoldDB" id="A0A369TJY1"/>
<organism evidence="12 13">
    <name type="scientific">Thalassococcus profundi</name>
    <dbReference type="NCBI Taxonomy" id="2282382"/>
    <lineage>
        <taxon>Bacteria</taxon>
        <taxon>Pseudomonadati</taxon>
        <taxon>Pseudomonadota</taxon>
        <taxon>Alphaproteobacteria</taxon>
        <taxon>Rhodobacterales</taxon>
        <taxon>Roseobacteraceae</taxon>
        <taxon>Thalassococcus</taxon>
    </lineage>
</organism>
<dbReference type="Gene3D" id="1.10.760.10">
    <property type="entry name" value="Cytochrome c-like domain"/>
    <property type="match status" value="1"/>
</dbReference>
<dbReference type="SUPFAM" id="SSF50978">
    <property type="entry name" value="WD40 repeat-like"/>
    <property type="match status" value="1"/>
</dbReference>
<dbReference type="Pfam" id="PF00034">
    <property type="entry name" value="Cytochrom_C"/>
    <property type="match status" value="1"/>
</dbReference>
<feature type="repeat" description="WD" evidence="8">
    <location>
        <begin position="142"/>
        <end position="183"/>
    </location>
</feature>
<dbReference type="GO" id="GO:0009055">
    <property type="term" value="F:electron transfer activity"/>
    <property type="evidence" value="ECO:0007669"/>
    <property type="project" value="InterPro"/>
</dbReference>
<reference evidence="12 13" key="1">
    <citation type="submission" date="2018-07" db="EMBL/GenBank/DDBJ databases">
        <title>Thalassococcus profundi sp. nov., a marine bacterium isolated from deep seawater of Okinawa Trough.</title>
        <authorList>
            <person name="Yu M."/>
        </authorList>
    </citation>
    <scope>NUCLEOTIDE SEQUENCE [LARGE SCALE GENOMIC DNA]</scope>
    <source>
        <strain evidence="12 13">WRAS1</strain>
    </source>
</reference>
<protein>
    <submittedName>
        <fullName evidence="12">Cytochrome C</fullName>
    </submittedName>
</protein>
<feature type="signal peptide" evidence="10">
    <location>
        <begin position="1"/>
        <end position="17"/>
    </location>
</feature>
<feature type="repeat" description="WD" evidence="8">
    <location>
        <begin position="101"/>
        <end position="132"/>
    </location>
</feature>
<evidence type="ECO:0000256" key="4">
    <source>
        <dbReference type="ARBA" id="ARBA00022723"/>
    </source>
</evidence>
<dbReference type="Proteomes" id="UP000253977">
    <property type="component" value="Unassembled WGS sequence"/>
</dbReference>
<keyword evidence="3 9" id="KW-0349">Heme</keyword>
<evidence type="ECO:0000259" key="11">
    <source>
        <dbReference type="PROSITE" id="PS51007"/>
    </source>
</evidence>
<keyword evidence="1" id="KW-0813">Transport</keyword>
<accession>A0A369TJY1</accession>
<feature type="domain" description="Cytochrome c" evidence="11">
    <location>
        <begin position="323"/>
        <end position="425"/>
    </location>
</feature>
<proteinExistence type="predicted"/>
<dbReference type="PROSITE" id="PS50082">
    <property type="entry name" value="WD_REPEATS_2"/>
    <property type="match status" value="4"/>
</dbReference>
<dbReference type="PROSITE" id="PS51007">
    <property type="entry name" value="CYTC"/>
    <property type="match status" value="1"/>
</dbReference>
<keyword evidence="5" id="KW-0677">Repeat</keyword>
<feature type="repeat" description="WD" evidence="8">
    <location>
        <begin position="61"/>
        <end position="101"/>
    </location>
</feature>
<dbReference type="InterPro" id="IPR002327">
    <property type="entry name" value="Cyt_c_1A/1B"/>
</dbReference>
<name>A0A369TJY1_9RHOB</name>
<dbReference type="PRINTS" id="PR00320">
    <property type="entry name" value="GPROTEINBRPT"/>
</dbReference>
<dbReference type="InterPro" id="IPR001680">
    <property type="entry name" value="WD40_rpt"/>
</dbReference>
<sequence>MRRLLLALLTCAAPAAAQEYFTLDGHGGPVMGIAADPGGEIATASFDNAVGLWEDRAPRWLDGHEAAVNAVAFAPGGVLYSGSDDFDLRRWDVASGTSERLEGHQGKVIALAVSEPAGLVASASWDGTIGLWPLDGGAGRFLTGHDGPVNDVAFSADGARLYSASADGTIRIWDSASGTETLRLVSHGFGINELVLNDAAGWLAYGAVDGVTRIVDSATGDALADLSLERQPILAIEASPDGALLAVGDGEGYIMVVASDGWDIVKDFRATTQGPIWALAFSPDGGNVHAGGLDNRVHSWPVATMDDHGKMQTADRSFLADPAEMPNGERQFKRKCSICHTLTPGSARRAGPTLYDLFGRQAGTVSDYSYSDALDGSDLIWSDATIDALFDIGPEHYIPGTKMPMQRITGAEDRADLIAYLRRETAPKE</sequence>
<dbReference type="SUPFAM" id="SSF46626">
    <property type="entry name" value="Cytochrome c"/>
    <property type="match status" value="1"/>
</dbReference>
<feature type="chain" id="PRO_5016697065" evidence="10">
    <location>
        <begin position="18"/>
        <end position="429"/>
    </location>
</feature>
<gene>
    <name evidence="12" type="ORF">DU478_15955</name>
</gene>
<dbReference type="OrthoDB" id="9805828at2"/>
<dbReference type="GO" id="GO:0020037">
    <property type="term" value="F:heme binding"/>
    <property type="evidence" value="ECO:0007669"/>
    <property type="project" value="InterPro"/>
</dbReference>
<evidence type="ECO:0000313" key="12">
    <source>
        <dbReference type="EMBL" id="RDD65152.1"/>
    </source>
</evidence>
<comment type="caution">
    <text evidence="12">The sequence shown here is derived from an EMBL/GenBank/DDBJ whole genome shotgun (WGS) entry which is preliminary data.</text>
</comment>
<evidence type="ECO:0000256" key="10">
    <source>
        <dbReference type="SAM" id="SignalP"/>
    </source>
</evidence>
<evidence type="ECO:0000256" key="8">
    <source>
        <dbReference type="PROSITE-ProRule" id="PRU00221"/>
    </source>
</evidence>
<dbReference type="GO" id="GO:0046872">
    <property type="term" value="F:metal ion binding"/>
    <property type="evidence" value="ECO:0007669"/>
    <property type="project" value="UniProtKB-KW"/>
</dbReference>
<keyword evidence="7 9" id="KW-0408">Iron</keyword>
<keyword evidence="6" id="KW-0249">Electron transport</keyword>
<evidence type="ECO:0000256" key="5">
    <source>
        <dbReference type="ARBA" id="ARBA00022737"/>
    </source>
</evidence>
<evidence type="ECO:0000256" key="6">
    <source>
        <dbReference type="ARBA" id="ARBA00022982"/>
    </source>
</evidence>
<dbReference type="InterPro" id="IPR015943">
    <property type="entry name" value="WD40/YVTN_repeat-like_dom_sf"/>
</dbReference>
<dbReference type="InterPro" id="IPR009056">
    <property type="entry name" value="Cyt_c-like_dom"/>
</dbReference>
<keyword evidence="10" id="KW-0732">Signal</keyword>